<reference evidence="2 3" key="1">
    <citation type="journal article" date="2016" name="Sci. Rep.">
        <title>Peltaster fructicola genome reveals evolution from an invasive phytopathogen to an ectophytic parasite.</title>
        <authorList>
            <person name="Xu C."/>
            <person name="Chen H."/>
            <person name="Gleason M.L."/>
            <person name="Xu J.R."/>
            <person name="Liu H."/>
            <person name="Zhang R."/>
            <person name="Sun G."/>
        </authorList>
    </citation>
    <scope>NUCLEOTIDE SEQUENCE [LARGE SCALE GENOMIC DNA]</scope>
    <source>
        <strain evidence="2 3">LNHT1506</strain>
    </source>
</reference>
<evidence type="ECO:0000313" key="2">
    <source>
        <dbReference type="EMBL" id="QIW99056.1"/>
    </source>
</evidence>
<dbReference type="Pfam" id="PF01764">
    <property type="entry name" value="Lipase_3"/>
    <property type="match status" value="1"/>
</dbReference>
<dbReference type="PANTHER" id="PTHR46023">
    <property type="entry name" value="LIPASE CLASS 3 PROTEIN-LIKE"/>
    <property type="match status" value="1"/>
</dbReference>
<accession>A0A6H0XWB9</accession>
<organism evidence="2 3">
    <name type="scientific">Peltaster fructicola</name>
    <dbReference type="NCBI Taxonomy" id="286661"/>
    <lineage>
        <taxon>Eukaryota</taxon>
        <taxon>Fungi</taxon>
        <taxon>Dikarya</taxon>
        <taxon>Ascomycota</taxon>
        <taxon>Pezizomycotina</taxon>
        <taxon>Dothideomycetes</taxon>
        <taxon>Dothideomycetes incertae sedis</taxon>
        <taxon>Peltaster</taxon>
    </lineage>
</organism>
<dbReference type="OrthoDB" id="438440at2759"/>
<keyword evidence="3" id="KW-1185">Reference proteome</keyword>
<protein>
    <recommendedName>
        <fullName evidence="1">Fungal lipase-type domain-containing protein</fullName>
    </recommendedName>
</protein>
<dbReference type="Proteomes" id="UP000503462">
    <property type="component" value="Chromosome 3"/>
</dbReference>
<dbReference type="SUPFAM" id="SSF53474">
    <property type="entry name" value="alpha/beta-Hydrolases"/>
    <property type="match status" value="1"/>
</dbReference>
<dbReference type="PANTHER" id="PTHR46023:SF6">
    <property type="entry name" value="LIPASE CLASS 3 FAMILY PROTEIN"/>
    <property type="match status" value="1"/>
</dbReference>
<gene>
    <name evidence="2" type="ORF">AMS68_004574</name>
</gene>
<dbReference type="CDD" id="cd00519">
    <property type="entry name" value="Lipase_3"/>
    <property type="match status" value="1"/>
</dbReference>
<name>A0A6H0XWB9_9PEZI</name>
<feature type="domain" description="Fungal lipase-type" evidence="1">
    <location>
        <begin position="136"/>
        <end position="284"/>
    </location>
</feature>
<dbReference type="EMBL" id="CP051141">
    <property type="protein sequence ID" value="QIW99056.1"/>
    <property type="molecule type" value="Genomic_DNA"/>
</dbReference>
<dbReference type="Gene3D" id="3.40.50.1820">
    <property type="entry name" value="alpha/beta hydrolase"/>
    <property type="match status" value="1"/>
</dbReference>
<dbReference type="InterPro" id="IPR002921">
    <property type="entry name" value="Fungal_lipase-type"/>
</dbReference>
<sequence length="400" mass="43645">MALSNQHQVPEAYEVTGDDLEELAYALSLADAATVRDAERSVQSKAVPVRLRATRGLINFKKTWMYANSRLPPYMPPMVVYMPTWRLLCLAAQASLNVYNRPRGEEREHFIDADWQNSTKAMVLQSRPIDDQNVIVFAIRGSQLNFVDWSINFRPEPTSLTGFIDDDGNACHAGFLAVAKAMVSPVAARLRQLLEQDPSRTASSLLITGHSAGGAVAALLYAHMLSQTVESELHTLTGCFKRVHCVTFGAPPLTLLPLAKPSRVSSKKSIFMSFVNEGDPIARAEKAYVVSLARVLAVSAPNLEKPKRSPKKLSTLFSKSAQPAPVAPYWPVPSATLSNAGRTIVIRDKPGSIGSLQAVSTTDEQLRNVLFGDPAMHSMSLYKERIDQLAISAVTGTNAT</sequence>
<evidence type="ECO:0000259" key="1">
    <source>
        <dbReference type="Pfam" id="PF01764"/>
    </source>
</evidence>
<evidence type="ECO:0000313" key="3">
    <source>
        <dbReference type="Proteomes" id="UP000503462"/>
    </source>
</evidence>
<dbReference type="AlphaFoldDB" id="A0A6H0XWB9"/>
<proteinExistence type="predicted"/>
<dbReference type="InterPro" id="IPR029058">
    <property type="entry name" value="AB_hydrolase_fold"/>
</dbReference>
<dbReference type="GO" id="GO:0006629">
    <property type="term" value="P:lipid metabolic process"/>
    <property type="evidence" value="ECO:0007669"/>
    <property type="project" value="InterPro"/>
</dbReference>